<keyword evidence="1" id="KW-1133">Transmembrane helix</keyword>
<dbReference type="OMA" id="QTIPDWV"/>
<gene>
    <name evidence="2" type="ORF">NAEGRDRAFT_70597</name>
</gene>
<sequence length="323" mass="36037">MSRPINVDPIASGSYGAIESSKKFDKPKDAGKTELFIDERDFRKDDDLEENYRIVDEGKKKSAARKLCLSIVKAFVILLLFAVFVGIVVLIVELVELFHTSQVADLNIHFKLSAECEASAMDINNIITGLDKNQQINFNVTQQPHVTLYLTRFLSEFTDTIISSVNQTLLAESKLYNLTDCTATTNTFVNVTGSYALWNMPIPACLQRMSDIIVNATSQFVDPRVKNTIPSWVNNLPNALKEVKIKMIHFYGSPNVYSQFQPHVTVAHDDVNPKELEHAFATLGPVQSCSFKIKTIAIGQTGDYGTVLRGKDIASFDLSQYSN</sequence>
<dbReference type="OrthoDB" id="26379at2759"/>
<reference evidence="2 3" key="1">
    <citation type="journal article" date="2010" name="Cell">
        <title>The genome of Naegleria gruberi illuminates early eukaryotic versatility.</title>
        <authorList>
            <person name="Fritz-Laylin L.K."/>
            <person name="Prochnik S.E."/>
            <person name="Ginger M.L."/>
            <person name="Dacks J.B."/>
            <person name="Carpenter M.L."/>
            <person name="Field M.C."/>
            <person name="Kuo A."/>
            <person name="Paredez A."/>
            <person name="Chapman J."/>
            <person name="Pham J."/>
            <person name="Shu S."/>
            <person name="Neupane R."/>
            <person name="Cipriano M."/>
            <person name="Mancuso J."/>
            <person name="Tu H."/>
            <person name="Salamov A."/>
            <person name="Lindquist E."/>
            <person name="Shapiro H."/>
            <person name="Lucas S."/>
            <person name="Grigoriev I.V."/>
            <person name="Cande W.Z."/>
            <person name="Fulton C."/>
            <person name="Rokhsar D.S."/>
            <person name="Dawson S.C."/>
        </authorList>
    </citation>
    <scope>NUCLEOTIDE SEQUENCE [LARGE SCALE GENOMIC DNA]</scope>
    <source>
        <strain evidence="2 3">NEG-M</strain>
    </source>
</reference>
<proteinExistence type="predicted"/>
<dbReference type="VEuPathDB" id="AmoebaDB:NAEGRDRAFT_70597"/>
<dbReference type="eggNOG" id="ENOG502S6MN">
    <property type="taxonomic scope" value="Eukaryota"/>
</dbReference>
<protein>
    <submittedName>
        <fullName evidence="2">Predicted protein</fullName>
    </submittedName>
</protein>
<name>D2VNR9_NAEGR</name>
<dbReference type="KEGG" id="ngr:NAEGRDRAFT_70597"/>
<feature type="transmembrane region" description="Helical" evidence="1">
    <location>
        <begin position="67"/>
        <end position="92"/>
    </location>
</feature>
<dbReference type="GeneID" id="8850767"/>
<dbReference type="AlphaFoldDB" id="D2VNR9"/>
<evidence type="ECO:0000313" key="2">
    <source>
        <dbReference type="EMBL" id="EFC41460.1"/>
    </source>
</evidence>
<dbReference type="Proteomes" id="UP000006671">
    <property type="component" value="Unassembled WGS sequence"/>
</dbReference>
<organism evidence="3">
    <name type="scientific">Naegleria gruberi</name>
    <name type="common">Amoeba</name>
    <dbReference type="NCBI Taxonomy" id="5762"/>
    <lineage>
        <taxon>Eukaryota</taxon>
        <taxon>Discoba</taxon>
        <taxon>Heterolobosea</taxon>
        <taxon>Tetramitia</taxon>
        <taxon>Eutetramitia</taxon>
        <taxon>Vahlkampfiidae</taxon>
        <taxon>Naegleria</taxon>
    </lineage>
</organism>
<keyword evidence="1" id="KW-0472">Membrane</keyword>
<keyword evidence="1" id="KW-0812">Transmembrane</keyword>
<dbReference type="EMBL" id="GG738885">
    <property type="protein sequence ID" value="EFC41460.1"/>
    <property type="molecule type" value="Genomic_DNA"/>
</dbReference>
<evidence type="ECO:0000256" key="1">
    <source>
        <dbReference type="SAM" id="Phobius"/>
    </source>
</evidence>
<dbReference type="InParanoid" id="D2VNR9"/>
<accession>D2VNR9</accession>
<evidence type="ECO:0000313" key="3">
    <source>
        <dbReference type="Proteomes" id="UP000006671"/>
    </source>
</evidence>
<dbReference type="RefSeq" id="XP_002674204.1">
    <property type="nucleotide sequence ID" value="XM_002674158.1"/>
</dbReference>
<keyword evidence="3" id="KW-1185">Reference proteome</keyword>